<feature type="signal peptide" evidence="2">
    <location>
        <begin position="1"/>
        <end position="21"/>
    </location>
</feature>
<reference evidence="4" key="1">
    <citation type="submission" date="2017-06" db="EMBL/GenBank/DDBJ databases">
        <authorList>
            <person name="Varghese N."/>
            <person name="Submissions S."/>
        </authorList>
    </citation>
    <scope>NUCLEOTIDE SEQUENCE [LARGE SCALE GENOMIC DNA]</scope>
    <source>
        <strain evidence="4">LNB2</strain>
    </source>
</reference>
<dbReference type="EMBL" id="FZOS01000052">
    <property type="protein sequence ID" value="SNT17368.1"/>
    <property type="molecule type" value="Genomic_DNA"/>
</dbReference>
<dbReference type="Proteomes" id="UP000198281">
    <property type="component" value="Unassembled WGS sequence"/>
</dbReference>
<protein>
    <recommendedName>
        <fullName evidence="5">Secreted protein</fullName>
    </recommendedName>
</protein>
<name>A0A239KI56_9SPHN</name>
<organism evidence="3 4">
    <name type="scientific">Edaphosphingomonas laterariae</name>
    <dbReference type="NCBI Taxonomy" id="861865"/>
    <lineage>
        <taxon>Bacteria</taxon>
        <taxon>Pseudomonadati</taxon>
        <taxon>Pseudomonadota</taxon>
        <taxon>Alphaproteobacteria</taxon>
        <taxon>Sphingomonadales</taxon>
        <taxon>Rhizorhabdaceae</taxon>
        <taxon>Edaphosphingomonas</taxon>
    </lineage>
</organism>
<feature type="region of interest" description="Disordered" evidence="1">
    <location>
        <begin position="22"/>
        <end position="73"/>
    </location>
</feature>
<evidence type="ECO:0008006" key="5">
    <source>
        <dbReference type="Google" id="ProtNLM"/>
    </source>
</evidence>
<sequence>MSKALSSILALALFTPLIACGDDTPAENASAANISAGPNEPEIEELPSDGLSAPHNMIADQESANGAPAPEPH</sequence>
<evidence type="ECO:0000256" key="2">
    <source>
        <dbReference type="SAM" id="SignalP"/>
    </source>
</evidence>
<dbReference type="AlphaFoldDB" id="A0A239KI56"/>
<evidence type="ECO:0000256" key="1">
    <source>
        <dbReference type="SAM" id="MobiDB-lite"/>
    </source>
</evidence>
<keyword evidence="2" id="KW-0732">Signal</keyword>
<accession>A0A239KI56</accession>
<keyword evidence="4" id="KW-1185">Reference proteome</keyword>
<evidence type="ECO:0000313" key="4">
    <source>
        <dbReference type="Proteomes" id="UP000198281"/>
    </source>
</evidence>
<proteinExistence type="predicted"/>
<dbReference type="RefSeq" id="WP_089221354.1">
    <property type="nucleotide sequence ID" value="NZ_FZOS01000052.1"/>
</dbReference>
<evidence type="ECO:0000313" key="3">
    <source>
        <dbReference type="EMBL" id="SNT17368.1"/>
    </source>
</evidence>
<gene>
    <name evidence="3" type="ORF">SAMN06295912_1529</name>
</gene>
<feature type="chain" id="PRO_5012602283" description="Secreted protein" evidence="2">
    <location>
        <begin position="22"/>
        <end position="73"/>
    </location>
</feature>